<dbReference type="EMBL" id="JABBNB010000001">
    <property type="protein sequence ID" value="NMN99936.1"/>
    <property type="molecule type" value="Genomic_DNA"/>
</dbReference>
<sequence>MTGSVDSLGVALACAVNCLSEEEWIAVCDSILHYTALTVHDVRREMGVVSKTVDRMLDKCDGRAMSGPESIARVRLRALGFDVRVQPAIGGAEHADLRIGSLILECDSKEHHLLDVQKANDCRRDRMTLKKGMMTMWFMAEELWTNWDGLVRDIRGVTYCDRHRRPYRPDLPA</sequence>
<dbReference type="Gene3D" id="3.40.960.10">
    <property type="entry name" value="VSR Endonuclease"/>
    <property type="match status" value="1"/>
</dbReference>
<gene>
    <name evidence="1" type="ORF">HH308_01755</name>
</gene>
<reference evidence="1 2" key="1">
    <citation type="submission" date="2020-04" db="EMBL/GenBank/DDBJ databases">
        <title>Gordonia sp. nov. TBRC 11910.</title>
        <authorList>
            <person name="Suriyachadkun C."/>
        </authorList>
    </citation>
    <scope>NUCLEOTIDE SEQUENCE [LARGE SCALE GENOMIC DNA]</scope>
    <source>
        <strain evidence="1 2">TBRC 11910</strain>
    </source>
</reference>
<protein>
    <recommendedName>
        <fullName evidence="3">DUF559 domain-containing protein</fullName>
    </recommendedName>
</protein>
<evidence type="ECO:0008006" key="3">
    <source>
        <dbReference type="Google" id="ProtNLM"/>
    </source>
</evidence>
<comment type="caution">
    <text evidence="1">The sequence shown here is derived from an EMBL/GenBank/DDBJ whole genome shotgun (WGS) entry which is preliminary data.</text>
</comment>
<dbReference type="AlphaFoldDB" id="A0A848KPR9"/>
<dbReference type="RefSeq" id="WP_170192414.1">
    <property type="nucleotide sequence ID" value="NZ_JABBNB010000001.1"/>
</dbReference>
<organism evidence="1 2">
    <name type="scientific">Gordonia asplenii</name>
    <dbReference type="NCBI Taxonomy" id="2725283"/>
    <lineage>
        <taxon>Bacteria</taxon>
        <taxon>Bacillati</taxon>
        <taxon>Actinomycetota</taxon>
        <taxon>Actinomycetes</taxon>
        <taxon>Mycobacteriales</taxon>
        <taxon>Gordoniaceae</taxon>
        <taxon>Gordonia</taxon>
    </lineage>
</organism>
<evidence type="ECO:0000313" key="1">
    <source>
        <dbReference type="EMBL" id="NMN99936.1"/>
    </source>
</evidence>
<name>A0A848KPR9_9ACTN</name>
<dbReference type="Proteomes" id="UP000550729">
    <property type="component" value="Unassembled WGS sequence"/>
</dbReference>
<evidence type="ECO:0000313" key="2">
    <source>
        <dbReference type="Proteomes" id="UP000550729"/>
    </source>
</evidence>
<proteinExistence type="predicted"/>
<accession>A0A848KPR9</accession>
<keyword evidence="2" id="KW-1185">Reference proteome</keyword>